<dbReference type="WBParaSite" id="NBR_0000039201-mRNA-1">
    <property type="protein sequence ID" value="NBR_0000039201-mRNA-1"/>
    <property type="gene ID" value="NBR_0000039201"/>
</dbReference>
<gene>
    <name evidence="2" type="ORF">NBR_LOCUS393</name>
</gene>
<reference evidence="4" key="1">
    <citation type="submission" date="2017-02" db="UniProtKB">
        <authorList>
            <consortium name="WormBaseParasite"/>
        </authorList>
    </citation>
    <scope>IDENTIFICATION</scope>
</reference>
<proteinExistence type="predicted"/>
<protein>
    <submittedName>
        <fullName evidence="4">AMIN domain-containing protein</fullName>
    </submittedName>
</protein>
<dbReference type="EMBL" id="UYSL01000149">
    <property type="protein sequence ID" value="VDL62955.1"/>
    <property type="molecule type" value="Genomic_DNA"/>
</dbReference>
<evidence type="ECO:0000313" key="2">
    <source>
        <dbReference type="EMBL" id="VDL62955.1"/>
    </source>
</evidence>
<evidence type="ECO:0000256" key="1">
    <source>
        <dbReference type="SAM" id="SignalP"/>
    </source>
</evidence>
<organism evidence="4">
    <name type="scientific">Nippostrongylus brasiliensis</name>
    <name type="common">Rat hookworm</name>
    <dbReference type="NCBI Taxonomy" id="27835"/>
    <lineage>
        <taxon>Eukaryota</taxon>
        <taxon>Metazoa</taxon>
        <taxon>Ecdysozoa</taxon>
        <taxon>Nematoda</taxon>
        <taxon>Chromadorea</taxon>
        <taxon>Rhabditida</taxon>
        <taxon>Rhabditina</taxon>
        <taxon>Rhabditomorpha</taxon>
        <taxon>Strongyloidea</taxon>
        <taxon>Heligmosomidae</taxon>
        <taxon>Nippostrongylus</taxon>
    </lineage>
</organism>
<accession>A0A0N4XD29</accession>
<feature type="chain" id="PRO_5043124532" evidence="1">
    <location>
        <begin position="19"/>
        <end position="168"/>
    </location>
</feature>
<evidence type="ECO:0000313" key="3">
    <source>
        <dbReference type="Proteomes" id="UP000271162"/>
    </source>
</evidence>
<keyword evidence="1" id="KW-0732">Signal</keyword>
<sequence>MLSCLLVAIALLIPLVDLRPNVRLKRLSAYDPANLLILTHPKEVTVASAGGARHYRPMVNVVLAKEARSTMINGKAVPLWLGDGFVRIPKRPVVSTAQVIPNSAEQNVEVRFGGGPRPHFPYPRVRAPYRRREAKQAAVLMSKNPNMDALIVFKKKKRPHFGRRMQRP</sequence>
<reference evidence="2 3" key="2">
    <citation type="submission" date="2018-11" db="EMBL/GenBank/DDBJ databases">
        <authorList>
            <consortium name="Pathogen Informatics"/>
        </authorList>
    </citation>
    <scope>NUCLEOTIDE SEQUENCE [LARGE SCALE GENOMIC DNA]</scope>
</reference>
<feature type="signal peptide" evidence="1">
    <location>
        <begin position="1"/>
        <end position="18"/>
    </location>
</feature>
<evidence type="ECO:0000313" key="4">
    <source>
        <dbReference type="WBParaSite" id="NBR_0000039201-mRNA-1"/>
    </source>
</evidence>
<dbReference type="AlphaFoldDB" id="A0A0N4XD29"/>
<dbReference type="Proteomes" id="UP000271162">
    <property type="component" value="Unassembled WGS sequence"/>
</dbReference>
<keyword evidence="3" id="KW-1185">Reference proteome</keyword>
<name>A0A0N4XD29_NIPBR</name>